<evidence type="ECO:0000313" key="2">
    <source>
        <dbReference type="Proteomes" id="UP000760494"/>
    </source>
</evidence>
<protein>
    <submittedName>
        <fullName evidence="1">Uncharacterized protein</fullName>
    </submittedName>
</protein>
<evidence type="ECO:0000313" key="1">
    <source>
        <dbReference type="EMBL" id="VTT79702.1"/>
    </source>
</evidence>
<gene>
    <name evidence="1" type="ORF">C2S_11419</name>
</gene>
<organism evidence="1 2">
    <name type="scientific">Fusarium fujikuroi</name>
    <name type="common">Bakanae and foot rot disease fungus</name>
    <name type="synonym">Gibberella fujikuroi</name>
    <dbReference type="NCBI Taxonomy" id="5127"/>
    <lineage>
        <taxon>Eukaryota</taxon>
        <taxon>Fungi</taxon>
        <taxon>Dikarya</taxon>
        <taxon>Ascomycota</taxon>
        <taxon>Pezizomycotina</taxon>
        <taxon>Sordariomycetes</taxon>
        <taxon>Hypocreomycetidae</taxon>
        <taxon>Hypocreales</taxon>
        <taxon>Nectriaceae</taxon>
        <taxon>Fusarium</taxon>
        <taxon>Fusarium fujikuroi species complex</taxon>
    </lineage>
</organism>
<accession>A0A2H3SG95</accession>
<dbReference type="OrthoDB" id="27832at2759"/>
<sequence>MHAGRIKRSEFESAVPGATQPTSAYAASKDAHGFAEWLAGVIRTLDHISRPDGATKGAAGKTPEPKTRTNEGTGAEPSHRSTPEFAWTRPRTCRPSVFCRSLWQS</sequence>
<reference evidence="1" key="1">
    <citation type="submission" date="2019-05" db="EMBL/GenBank/DDBJ databases">
        <authorList>
            <person name="Piombo E."/>
        </authorList>
    </citation>
    <scope>NUCLEOTIDE SEQUENCE</scope>
    <source>
        <strain evidence="1">C2S</strain>
    </source>
</reference>
<dbReference type="EMBL" id="CABFJX010000398">
    <property type="protein sequence ID" value="VTT79702.1"/>
    <property type="molecule type" value="Genomic_DNA"/>
</dbReference>
<comment type="caution">
    <text evidence="1">The sequence shown here is derived from an EMBL/GenBank/DDBJ whole genome shotgun (WGS) entry which is preliminary data.</text>
</comment>
<dbReference type="AlphaFoldDB" id="A0A2H3SG95"/>
<proteinExistence type="predicted"/>
<name>A0A2H3SG95_FUSFU</name>
<dbReference type="Proteomes" id="UP000760494">
    <property type="component" value="Unassembled WGS sequence"/>
</dbReference>